<dbReference type="OrthoDB" id="7908910at2"/>
<protein>
    <recommendedName>
        <fullName evidence="3">Flagellar protein FliL</fullName>
    </recommendedName>
</protein>
<name>H0I465_9HYPH</name>
<organism evidence="1 2">
    <name type="scientific">Mesorhizobium alhagi CCNWXJ12-2</name>
    <dbReference type="NCBI Taxonomy" id="1107882"/>
    <lineage>
        <taxon>Bacteria</taxon>
        <taxon>Pseudomonadati</taxon>
        <taxon>Pseudomonadota</taxon>
        <taxon>Alphaproteobacteria</taxon>
        <taxon>Hyphomicrobiales</taxon>
        <taxon>Phyllobacteriaceae</taxon>
        <taxon>Allomesorhizobium</taxon>
    </lineage>
</organism>
<dbReference type="Proteomes" id="UP000003250">
    <property type="component" value="Unassembled WGS sequence"/>
</dbReference>
<evidence type="ECO:0000313" key="2">
    <source>
        <dbReference type="Proteomes" id="UP000003250"/>
    </source>
</evidence>
<gene>
    <name evidence="1" type="ORF">MAXJ12_36441</name>
</gene>
<evidence type="ECO:0000313" key="1">
    <source>
        <dbReference type="EMBL" id="EHK52231.1"/>
    </source>
</evidence>
<accession>H0I465</accession>
<dbReference type="RefSeq" id="WP_008840822.1">
    <property type="nucleotide sequence ID" value="NZ_AHAM01000355.1"/>
</dbReference>
<sequence length="66" mass="7521">VRGEPQSPDLIESIHQDLLAYLRTVKLHQVEGASGFQHLKADLEERAKIRSGGHVKQFLIRTLLFE</sequence>
<feature type="non-terminal residue" evidence="1">
    <location>
        <position position="1"/>
    </location>
</feature>
<dbReference type="AlphaFoldDB" id="H0I465"/>
<reference evidence="1 2" key="1">
    <citation type="journal article" date="2012" name="J. Bacteriol.">
        <title>Draft Genome Sequence of Mesorhizobium alhagi CCNWXJ12-2T, a Novel Salt-Resistant Species Isolated from the Desert of Northwestern China.</title>
        <authorList>
            <person name="Zhou M."/>
            <person name="Chen W."/>
            <person name="Chen H."/>
            <person name="Wei G."/>
        </authorList>
    </citation>
    <scope>NUCLEOTIDE SEQUENCE [LARGE SCALE GENOMIC DNA]</scope>
    <source>
        <strain evidence="1 2">CCNWXJ12-2</strain>
    </source>
</reference>
<keyword evidence="2" id="KW-1185">Reference proteome</keyword>
<evidence type="ECO:0008006" key="3">
    <source>
        <dbReference type="Google" id="ProtNLM"/>
    </source>
</evidence>
<dbReference type="EMBL" id="AHAM01000355">
    <property type="protein sequence ID" value="EHK52231.1"/>
    <property type="molecule type" value="Genomic_DNA"/>
</dbReference>
<proteinExistence type="predicted"/>